<protein>
    <submittedName>
        <fullName evidence="1">DinB family protein</fullName>
    </submittedName>
</protein>
<dbReference type="OrthoDB" id="4548523at2"/>
<dbReference type="InterPro" id="IPR034660">
    <property type="entry name" value="DinB/YfiT-like"/>
</dbReference>
<dbReference type="InterPro" id="IPR007061">
    <property type="entry name" value="MST-like"/>
</dbReference>
<proteinExistence type="predicted"/>
<accession>A0A2U1ZXQ4</accession>
<evidence type="ECO:0000313" key="2">
    <source>
        <dbReference type="Proteomes" id="UP000245166"/>
    </source>
</evidence>
<reference evidence="1 2" key="1">
    <citation type="submission" date="2018-03" db="EMBL/GenBank/DDBJ databases">
        <title>Genome assembly of novel Miniimonas species PCH200.</title>
        <authorList>
            <person name="Thakur V."/>
            <person name="Kumar V."/>
            <person name="Singh D."/>
        </authorList>
    </citation>
    <scope>NUCLEOTIDE SEQUENCE [LARGE SCALE GENOMIC DNA]</scope>
    <source>
        <strain evidence="1 2">PCH200</strain>
    </source>
</reference>
<dbReference type="Pfam" id="PF04978">
    <property type="entry name" value="MST"/>
    <property type="match status" value="1"/>
</dbReference>
<name>A0A2U1ZXQ4_9MICO</name>
<keyword evidence="2" id="KW-1185">Reference proteome</keyword>
<dbReference type="Gene3D" id="1.20.120.450">
    <property type="entry name" value="dinb family like domain"/>
    <property type="match status" value="1"/>
</dbReference>
<dbReference type="RefSeq" id="WP_109230149.1">
    <property type="nucleotide sequence ID" value="NZ_PYHR01000002.1"/>
</dbReference>
<dbReference type="SUPFAM" id="SSF109854">
    <property type="entry name" value="DinB/YfiT-like putative metalloenzymes"/>
    <property type="match status" value="1"/>
</dbReference>
<dbReference type="Proteomes" id="UP000245166">
    <property type="component" value="Unassembled WGS sequence"/>
</dbReference>
<comment type="caution">
    <text evidence="1">The sequence shown here is derived from an EMBL/GenBank/DDBJ whole genome shotgun (WGS) entry which is preliminary data.</text>
</comment>
<evidence type="ECO:0000313" key="1">
    <source>
        <dbReference type="EMBL" id="PWD51768.1"/>
    </source>
</evidence>
<organism evidence="1 2">
    <name type="scientific">Serinibacter arcticus</name>
    <dbReference type="NCBI Taxonomy" id="1655435"/>
    <lineage>
        <taxon>Bacteria</taxon>
        <taxon>Bacillati</taxon>
        <taxon>Actinomycetota</taxon>
        <taxon>Actinomycetes</taxon>
        <taxon>Micrococcales</taxon>
        <taxon>Beutenbergiaceae</taxon>
        <taxon>Serinibacter</taxon>
    </lineage>
</organism>
<dbReference type="AlphaFoldDB" id="A0A2U1ZXQ4"/>
<sequence>MDTSEKDFLNRYLRKARRELLDTLDGLTEAQVRRPMTGTGTNLLGLVKHVATVEIGYFGGVFGRPEPDLPWAADDADVNADMWATAEESREQILALQEESVRIAEATIAELDLDAVGHVPWWGERGAVTLRQILVHVGFEVSRHAGHADIVRELLDERAGHGDGNLAELDTVQWSAYRARLAEVASSFDPIGEGA</sequence>
<gene>
    <name evidence="1" type="ORF">C8046_15070</name>
</gene>
<dbReference type="EMBL" id="PYHR01000002">
    <property type="protein sequence ID" value="PWD51768.1"/>
    <property type="molecule type" value="Genomic_DNA"/>
</dbReference>